<dbReference type="Proteomes" id="UP000800094">
    <property type="component" value="Unassembled WGS sequence"/>
</dbReference>
<organism evidence="7 8">
    <name type="scientific">Trematosphaeria pertusa</name>
    <dbReference type="NCBI Taxonomy" id="390896"/>
    <lineage>
        <taxon>Eukaryota</taxon>
        <taxon>Fungi</taxon>
        <taxon>Dikarya</taxon>
        <taxon>Ascomycota</taxon>
        <taxon>Pezizomycotina</taxon>
        <taxon>Dothideomycetes</taxon>
        <taxon>Pleosporomycetidae</taxon>
        <taxon>Pleosporales</taxon>
        <taxon>Massarineae</taxon>
        <taxon>Trematosphaeriaceae</taxon>
        <taxon>Trematosphaeria</taxon>
    </lineage>
</organism>
<dbReference type="InterPro" id="IPR000014">
    <property type="entry name" value="PAS"/>
</dbReference>
<keyword evidence="7" id="KW-0808">Transferase</keyword>
<dbReference type="RefSeq" id="XP_033678163.1">
    <property type="nucleotide sequence ID" value="XM_033831223.1"/>
</dbReference>
<evidence type="ECO:0000313" key="8">
    <source>
        <dbReference type="Proteomes" id="UP000800094"/>
    </source>
</evidence>
<dbReference type="PROSITE" id="PS50109">
    <property type="entry name" value="HIS_KIN"/>
    <property type="match status" value="1"/>
</dbReference>
<dbReference type="SMART" id="SM00388">
    <property type="entry name" value="HisKA"/>
    <property type="match status" value="1"/>
</dbReference>
<dbReference type="Pfam" id="PF02518">
    <property type="entry name" value="HATPase_c"/>
    <property type="match status" value="1"/>
</dbReference>
<evidence type="ECO:0000313" key="7">
    <source>
        <dbReference type="EMBL" id="KAF2243159.1"/>
    </source>
</evidence>
<dbReference type="InterPro" id="IPR004358">
    <property type="entry name" value="Sig_transdc_His_kin-like_C"/>
</dbReference>
<feature type="domain" description="PAC" evidence="6">
    <location>
        <begin position="376"/>
        <end position="434"/>
    </location>
</feature>
<dbReference type="InterPro" id="IPR036097">
    <property type="entry name" value="HisK_dim/P_sf"/>
</dbReference>
<evidence type="ECO:0000256" key="2">
    <source>
        <dbReference type="PROSITE-ProRule" id="PRU00169"/>
    </source>
</evidence>
<dbReference type="EMBL" id="ML987206">
    <property type="protein sequence ID" value="KAF2243159.1"/>
    <property type="molecule type" value="Genomic_DNA"/>
</dbReference>
<dbReference type="PROSITE" id="PS50113">
    <property type="entry name" value="PAC"/>
    <property type="match status" value="1"/>
</dbReference>
<protein>
    <submittedName>
        <fullName evidence="7">Putative histidine kinase HHK8p</fullName>
    </submittedName>
</protein>
<dbReference type="Gene3D" id="3.30.450.20">
    <property type="entry name" value="PAS domain"/>
    <property type="match status" value="2"/>
</dbReference>
<dbReference type="InterPro" id="IPR058846">
    <property type="entry name" value="PAS-like"/>
</dbReference>
<evidence type="ECO:0000259" key="5">
    <source>
        <dbReference type="PROSITE" id="PS50112"/>
    </source>
</evidence>
<dbReference type="PANTHER" id="PTHR43719">
    <property type="entry name" value="TWO-COMPONENT HISTIDINE KINASE"/>
    <property type="match status" value="1"/>
</dbReference>
<dbReference type="InterPro" id="IPR000700">
    <property type="entry name" value="PAS-assoc_C"/>
</dbReference>
<dbReference type="InterPro" id="IPR050956">
    <property type="entry name" value="2C_system_His_kinase"/>
</dbReference>
<dbReference type="InterPro" id="IPR013656">
    <property type="entry name" value="PAS_4"/>
</dbReference>
<dbReference type="SMART" id="SM00091">
    <property type="entry name" value="PAS"/>
    <property type="match status" value="2"/>
</dbReference>
<dbReference type="SUPFAM" id="SSF52172">
    <property type="entry name" value="CheY-like"/>
    <property type="match status" value="1"/>
</dbReference>
<feature type="modified residue" description="4-aspartylphosphate" evidence="2">
    <location>
        <position position="850"/>
    </location>
</feature>
<dbReference type="InterPro" id="IPR036890">
    <property type="entry name" value="HATPase_C_sf"/>
</dbReference>
<reference evidence="7" key="1">
    <citation type="journal article" date="2020" name="Stud. Mycol.">
        <title>101 Dothideomycetes genomes: a test case for predicting lifestyles and emergence of pathogens.</title>
        <authorList>
            <person name="Haridas S."/>
            <person name="Albert R."/>
            <person name="Binder M."/>
            <person name="Bloem J."/>
            <person name="Labutti K."/>
            <person name="Salamov A."/>
            <person name="Andreopoulos B."/>
            <person name="Baker S."/>
            <person name="Barry K."/>
            <person name="Bills G."/>
            <person name="Bluhm B."/>
            <person name="Cannon C."/>
            <person name="Castanera R."/>
            <person name="Culley D."/>
            <person name="Daum C."/>
            <person name="Ezra D."/>
            <person name="Gonzalez J."/>
            <person name="Henrissat B."/>
            <person name="Kuo A."/>
            <person name="Liang C."/>
            <person name="Lipzen A."/>
            <person name="Lutzoni F."/>
            <person name="Magnuson J."/>
            <person name="Mondo S."/>
            <person name="Nolan M."/>
            <person name="Ohm R."/>
            <person name="Pangilinan J."/>
            <person name="Park H.-J."/>
            <person name="Ramirez L."/>
            <person name="Alfaro M."/>
            <person name="Sun H."/>
            <person name="Tritt A."/>
            <person name="Yoshinaga Y."/>
            <person name="Zwiers L.-H."/>
            <person name="Turgeon B."/>
            <person name="Goodwin S."/>
            <person name="Spatafora J."/>
            <person name="Crous P."/>
            <person name="Grigoriev I."/>
        </authorList>
    </citation>
    <scope>NUCLEOTIDE SEQUENCE</scope>
    <source>
        <strain evidence="7">CBS 122368</strain>
    </source>
</reference>
<feature type="domain" description="Response regulatory" evidence="4">
    <location>
        <begin position="759"/>
        <end position="968"/>
    </location>
</feature>
<dbReference type="Pfam" id="PF08448">
    <property type="entry name" value="PAS_4"/>
    <property type="match status" value="1"/>
</dbReference>
<evidence type="ECO:0000259" key="4">
    <source>
        <dbReference type="PROSITE" id="PS50110"/>
    </source>
</evidence>
<keyword evidence="8" id="KW-1185">Reference proteome</keyword>
<dbReference type="InterPro" id="IPR001789">
    <property type="entry name" value="Sig_transdc_resp-reg_receiver"/>
</dbReference>
<dbReference type="SUPFAM" id="SSF55874">
    <property type="entry name" value="ATPase domain of HSP90 chaperone/DNA topoisomerase II/histidine kinase"/>
    <property type="match status" value="1"/>
</dbReference>
<dbReference type="InterPro" id="IPR011006">
    <property type="entry name" value="CheY-like_superfamily"/>
</dbReference>
<proteinExistence type="predicted"/>
<dbReference type="GeneID" id="54584553"/>
<dbReference type="InterPro" id="IPR003594">
    <property type="entry name" value="HATPase_dom"/>
</dbReference>
<sequence length="976" mass="107648">MSSSSLSSLERTDALSLDFLEADPAPTFVVKVGNGAGAVAFELLFCNAAFRNERGLRGGVLADERAAMLFRAWAQAGDYCKSRWEFGGCVWSARVAGVDGDWKVVRAVEVGLGEQPFRDQNGRNTDVPIGTGRRLIKRQSTGCLLEKVSQSLAVPLQSLPRVNWGSIQRMMERSDVGVFEYDPSGKLIHANEAWYSLSSHPKDLSAHTDFSFMDLAYPDDQALVMSAWNTLLQGHPVTFEMRWKPRPGSSDRAPRILSSCVPMFDENRKLIGIAGTTIGLDAQKKCQGVVQERIEALEQFRLSELKFARFAQLAPIAIYIFKPDRGMQYVNDQFFELTGQPRVAFDQLDWSDFVAEEDIEQVQTGWLAVMEGKKPDHTQFRLKKTWINQEGVCSNLWVQGSSSPELDQDGNVVSIMGTLFDISQFKWAESVQRRRVEEALEAKRQQENFIDMTSHELRNPLSAVVQCADAVIGTLQELTPNQIASMQSEIEKVNVEIAMCIDSLQTIVSCSLHQKRVIDDVLTLSKLDSDLLLITPMRVQPAVVVSEAMKMFDVECSQMQISLEFREDESLKGFEWVMLDPSRLLQVLINLLTNAIKFTKDHPVRNVTVTLGGAWTRPSVEWQAMSFAQNGNPQSDICDKPEWGSGRKGFIWLKVVDTGCGMIVDEQKELFSRFTQASPRTHVKYGGSGLGLFISQSLASLQGGAIGVTSEADSGSTFAFYVGTRIAQAPSGADAGKFILPTPHLAASTEDAFNVAGLNILLVEDNLVNQKVLSTQLQKAGCNVSIAGNGAEALEWLKDSVYWRGVEEENAVIMNGNGGCHITLPPSPPEEVPSTRETSAKHALDIVLMDIEMPIMGGLTCARLIRDFEAQGLLSAPDPPPRQRTPQLSSASVSPISSFYQLNIGVEHAPLGTLTPSRLAKRRRLPILAVSANARSEQIEQALAAGMDDAISKPFRILDLWPKMSRLVPRCEALLS</sequence>
<dbReference type="Gene3D" id="3.40.50.2300">
    <property type="match status" value="1"/>
</dbReference>
<dbReference type="CDD" id="cd17546">
    <property type="entry name" value="REC_hyHK_CKI1_RcsC-like"/>
    <property type="match status" value="1"/>
</dbReference>
<dbReference type="PROSITE" id="PS50110">
    <property type="entry name" value="RESPONSE_REGULATORY"/>
    <property type="match status" value="1"/>
</dbReference>
<dbReference type="SMART" id="SM00448">
    <property type="entry name" value="REC"/>
    <property type="match status" value="1"/>
</dbReference>
<feature type="domain" description="Histidine kinase" evidence="3">
    <location>
        <begin position="452"/>
        <end position="726"/>
    </location>
</feature>
<keyword evidence="7" id="KW-0418">Kinase</keyword>
<dbReference type="GO" id="GO:0000155">
    <property type="term" value="F:phosphorelay sensor kinase activity"/>
    <property type="evidence" value="ECO:0007669"/>
    <property type="project" value="InterPro"/>
</dbReference>
<dbReference type="Gene3D" id="1.10.287.130">
    <property type="match status" value="1"/>
</dbReference>
<dbReference type="PRINTS" id="PR00344">
    <property type="entry name" value="BCTRLSENSOR"/>
</dbReference>
<keyword evidence="1 2" id="KW-0597">Phosphoprotein</keyword>
<dbReference type="PANTHER" id="PTHR43719:SF30">
    <property type="entry name" value="TWO-COMPONENT SYSTEM RESPONSE REGULATOR"/>
    <property type="match status" value="1"/>
</dbReference>
<accession>A0A6A6HZ31</accession>
<dbReference type="InterPro" id="IPR035965">
    <property type="entry name" value="PAS-like_dom_sf"/>
</dbReference>
<dbReference type="SUPFAM" id="SSF55785">
    <property type="entry name" value="PYP-like sensor domain (PAS domain)"/>
    <property type="match status" value="2"/>
</dbReference>
<dbReference type="Gene3D" id="3.30.565.10">
    <property type="entry name" value="Histidine kinase-like ATPase, C-terminal domain"/>
    <property type="match status" value="1"/>
</dbReference>
<evidence type="ECO:0000259" key="3">
    <source>
        <dbReference type="PROSITE" id="PS50109"/>
    </source>
</evidence>
<dbReference type="CDD" id="cd00082">
    <property type="entry name" value="HisKA"/>
    <property type="match status" value="1"/>
</dbReference>
<evidence type="ECO:0000256" key="1">
    <source>
        <dbReference type="ARBA" id="ARBA00022553"/>
    </source>
</evidence>
<dbReference type="AlphaFoldDB" id="A0A6A6HZ31"/>
<dbReference type="InterPro" id="IPR005467">
    <property type="entry name" value="His_kinase_dom"/>
</dbReference>
<dbReference type="CDD" id="cd00130">
    <property type="entry name" value="PAS"/>
    <property type="match status" value="2"/>
</dbReference>
<dbReference type="SMART" id="SM00387">
    <property type="entry name" value="HATPase_c"/>
    <property type="match status" value="1"/>
</dbReference>
<name>A0A6A6HZ31_9PLEO</name>
<dbReference type="InterPro" id="IPR003661">
    <property type="entry name" value="HisK_dim/P_dom"/>
</dbReference>
<dbReference type="Pfam" id="PF08447">
    <property type="entry name" value="PAS_3"/>
    <property type="match status" value="1"/>
</dbReference>
<evidence type="ECO:0000259" key="6">
    <source>
        <dbReference type="PROSITE" id="PS50113"/>
    </source>
</evidence>
<dbReference type="InterPro" id="IPR013655">
    <property type="entry name" value="PAS_fold_3"/>
</dbReference>
<dbReference type="OrthoDB" id="303614at2759"/>
<dbReference type="Pfam" id="PF26131">
    <property type="entry name" value="PAS-like"/>
    <property type="match status" value="1"/>
</dbReference>
<dbReference type="SUPFAM" id="SSF47384">
    <property type="entry name" value="Homodimeric domain of signal transducing histidine kinase"/>
    <property type="match status" value="1"/>
</dbReference>
<feature type="domain" description="PAS" evidence="5">
    <location>
        <begin position="163"/>
        <end position="235"/>
    </location>
</feature>
<gene>
    <name evidence="7" type="ORF">BU26DRAFT_534590</name>
</gene>
<dbReference type="NCBIfam" id="TIGR00229">
    <property type="entry name" value="sensory_box"/>
    <property type="match status" value="1"/>
</dbReference>
<dbReference type="PROSITE" id="PS50112">
    <property type="entry name" value="PAS"/>
    <property type="match status" value="1"/>
</dbReference>